<dbReference type="AlphaFoldDB" id="A6IPN5"/>
<gene>
    <name evidence="1" type="ORF">rCG_63288</name>
</gene>
<name>A6IPN5_RAT</name>
<sequence length="31" mass="3551">MSLPAADPMVFLPDLLEYPFRWATPRANTET</sequence>
<proteinExistence type="predicted"/>
<protein>
    <submittedName>
        <fullName evidence="1">RCG63288</fullName>
    </submittedName>
</protein>
<dbReference type="EMBL" id="CH473966">
    <property type="protein sequence ID" value="EDL96128.1"/>
    <property type="molecule type" value="Genomic_DNA"/>
</dbReference>
<reference evidence="1 2" key="1">
    <citation type="submission" date="2005-09" db="EMBL/GenBank/DDBJ databases">
        <authorList>
            <person name="Mural R.J."/>
            <person name="Li P.W."/>
            <person name="Adams M.D."/>
            <person name="Amanatides P.G."/>
            <person name="Baden-Tillson H."/>
            <person name="Barnstead M."/>
            <person name="Chin S.H."/>
            <person name="Dew I."/>
            <person name="Evans C.A."/>
            <person name="Ferriera S."/>
            <person name="Flanigan M."/>
            <person name="Fosler C."/>
            <person name="Glodek A."/>
            <person name="Gu Z."/>
            <person name="Holt R.A."/>
            <person name="Jennings D."/>
            <person name="Kraft C.L."/>
            <person name="Lu F."/>
            <person name="Nguyen T."/>
            <person name="Nusskern D.R."/>
            <person name="Pfannkoch C.M."/>
            <person name="Sitter C."/>
            <person name="Sutton G.G."/>
            <person name="Venter J.C."/>
            <person name="Wang Z."/>
            <person name="Woodage T."/>
            <person name="Zheng X.H."/>
            <person name="Zhong F."/>
        </authorList>
    </citation>
    <scope>NUCLEOTIDE SEQUENCE [LARGE SCALE GENOMIC DNA]</scope>
    <source>
        <strain>BN</strain>
        <strain evidence="2">Sprague-Dawley</strain>
    </source>
</reference>
<accession>A6IPN5</accession>
<dbReference type="Proteomes" id="UP000234681">
    <property type="component" value="Chromosome X"/>
</dbReference>
<organism evidence="1 2">
    <name type="scientific">Rattus norvegicus</name>
    <name type="common">Rat</name>
    <dbReference type="NCBI Taxonomy" id="10116"/>
    <lineage>
        <taxon>Eukaryota</taxon>
        <taxon>Metazoa</taxon>
        <taxon>Chordata</taxon>
        <taxon>Craniata</taxon>
        <taxon>Vertebrata</taxon>
        <taxon>Euteleostomi</taxon>
        <taxon>Mammalia</taxon>
        <taxon>Eutheria</taxon>
        <taxon>Euarchontoglires</taxon>
        <taxon>Glires</taxon>
        <taxon>Rodentia</taxon>
        <taxon>Myomorpha</taxon>
        <taxon>Muroidea</taxon>
        <taxon>Muridae</taxon>
        <taxon>Murinae</taxon>
        <taxon>Rattus</taxon>
    </lineage>
</organism>
<evidence type="ECO:0000313" key="2">
    <source>
        <dbReference type="Proteomes" id="UP000234681"/>
    </source>
</evidence>
<evidence type="ECO:0000313" key="1">
    <source>
        <dbReference type="EMBL" id="EDL96128.1"/>
    </source>
</evidence>